<dbReference type="EMBL" id="SMLW01000532">
    <property type="protein sequence ID" value="MTI25672.1"/>
    <property type="molecule type" value="Genomic_DNA"/>
</dbReference>
<dbReference type="Gene3D" id="3.90.550.10">
    <property type="entry name" value="Spore Coat Polysaccharide Biosynthesis Protein SpsA, Chain A"/>
    <property type="match status" value="1"/>
</dbReference>
<dbReference type="SUPFAM" id="SSF53448">
    <property type="entry name" value="Nucleotide-diphospho-sugar transferases"/>
    <property type="match status" value="1"/>
</dbReference>
<accession>A0ABW9RNF7</accession>
<gene>
    <name evidence="4" type="ORF">E1163_12020</name>
</gene>
<keyword evidence="2" id="KW-0812">Transmembrane</keyword>
<feature type="transmembrane region" description="Helical" evidence="2">
    <location>
        <begin position="224"/>
        <end position="245"/>
    </location>
</feature>
<dbReference type="InterPro" id="IPR001173">
    <property type="entry name" value="Glyco_trans_2-like"/>
</dbReference>
<protein>
    <submittedName>
        <fullName evidence="4">Glycosyltransferase family 2 protein</fullName>
    </submittedName>
</protein>
<comment type="caution">
    <text evidence="4">The sequence shown here is derived from an EMBL/GenBank/DDBJ whole genome shotgun (WGS) entry which is preliminary data.</text>
</comment>
<dbReference type="Proteomes" id="UP000798808">
    <property type="component" value="Unassembled WGS sequence"/>
</dbReference>
<keyword evidence="5" id="KW-1185">Reference proteome</keyword>
<keyword evidence="2" id="KW-1133">Transmembrane helix</keyword>
<keyword evidence="2" id="KW-0472">Membrane</keyword>
<dbReference type="InterPro" id="IPR029044">
    <property type="entry name" value="Nucleotide-diphossugar_trans"/>
</dbReference>
<evidence type="ECO:0000313" key="5">
    <source>
        <dbReference type="Proteomes" id="UP000798808"/>
    </source>
</evidence>
<comment type="similarity">
    <text evidence="1">Belongs to the glycosyltransferase 2 family. WaaE/KdtX subfamily.</text>
</comment>
<evidence type="ECO:0000256" key="2">
    <source>
        <dbReference type="SAM" id="Phobius"/>
    </source>
</evidence>
<dbReference type="Pfam" id="PF00535">
    <property type="entry name" value="Glycos_transf_2"/>
    <property type="match status" value="1"/>
</dbReference>
<dbReference type="PANTHER" id="PTHR43630:SF2">
    <property type="entry name" value="GLYCOSYLTRANSFERASE"/>
    <property type="match status" value="1"/>
</dbReference>
<organism evidence="4 5">
    <name type="scientific">Fulvivirga kasyanovii</name>
    <dbReference type="NCBI Taxonomy" id="396812"/>
    <lineage>
        <taxon>Bacteria</taxon>
        <taxon>Pseudomonadati</taxon>
        <taxon>Bacteroidota</taxon>
        <taxon>Cytophagia</taxon>
        <taxon>Cytophagales</taxon>
        <taxon>Fulvivirgaceae</taxon>
        <taxon>Fulvivirga</taxon>
    </lineage>
</organism>
<proteinExistence type="inferred from homology"/>
<dbReference type="CDD" id="cd02511">
    <property type="entry name" value="Beta4Glucosyltransferase"/>
    <property type="match status" value="1"/>
</dbReference>
<feature type="domain" description="Glycosyltransferase 2-like" evidence="3">
    <location>
        <begin position="10"/>
        <end position="123"/>
    </location>
</feature>
<evidence type="ECO:0000259" key="3">
    <source>
        <dbReference type="Pfam" id="PF00535"/>
    </source>
</evidence>
<evidence type="ECO:0000313" key="4">
    <source>
        <dbReference type="EMBL" id="MTI25672.1"/>
    </source>
</evidence>
<dbReference type="RefSeq" id="WP_155172002.1">
    <property type="nucleotide sequence ID" value="NZ_BAAAFL010000053.1"/>
</dbReference>
<sequence>MAGPVKISGVIITYNEERNIEACINSLIDVVDEVVVVDSYSKDQTEEICKRLGVKFVQHAFEGHIEQKNYAMEQASYDRILSLDADERVSPKMKASVQAVKDNWQADGYVFNRFNNYCGAWLRRCWYPDKKLRLWDRRKGKWGGTNPHDKVIVSGKVEKLKGDLLHYAYENLEEHYEQIKKFAIIAAHAKFRQGKKANFIFHVIFSPLYKFFRKYVLRLGFLDGYYGFIFSGLTAYLNFMKYLRLWELNRNQKRK</sequence>
<dbReference type="PANTHER" id="PTHR43630">
    <property type="entry name" value="POLY-BETA-1,6-N-ACETYL-D-GLUCOSAMINE SYNTHASE"/>
    <property type="match status" value="1"/>
</dbReference>
<reference evidence="4 5" key="1">
    <citation type="submission" date="2019-02" db="EMBL/GenBank/DDBJ databases">
        <authorList>
            <person name="Goldberg S.R."/>
            <person name="Haltli B.A."/>
            <person name="Correa H."/>
            <person name="Russell K.G."/>
        </authorList>
    </citation>
    <scope>NUCLEOTIDE SEQUENCE [LARGE SCALE GENOMIC DNA]</scope>
    <source>
        <strain evidence="4 5">JCM 16186</strain>
    </source>
</reference>
<name>A0ABW9RNF7_9BACT</name>
<evidence type="ECO:0000256" key="1">
    <source>
        <dbReference type="ARBA" id="ARBA00038494"/>
    </source>
</evidence>